<dbReference type="RefSeq" id="WP_128746658.1">
    <property type="nucleotide sequence ID" value="NZ_CP035281.1"/>
</dbReference>
<dbReference type="SUPFAM" id="SSF56784">
    <property type="entry name" value="HAD-like"/>
    <property type="match status" value="1"/>
</dbReference>
<dbReference type="InterPro" id="IPR059000">
    <property type="entry name" value="ATPase_P-type_domA"/>
</dbReference>
<dbReference type="Gene3D" id="2.70.150.10">
    <property type="entry name" value="Calcium-transporting ATPase, cytoplasmic transduction domain A"/>
    <property type="match status" value="1"/>
</dbReference>
<proteinExistence type="inferred from homology"/>
<evidence type="ECO:0000256" key="2">
    <source>
        <dbReference type="ARBA" id="ARBA00006024"/>
    </source>
</evidence>
<evidence type="ECO:0000256" key="1">
    <source>
        <dbReference type="ARBA" id="ARBA00004141"/>
    </source>
</evidence>
<reference evidence="14 15" key="1">
    <citation type="submission" date="2019-01" db="EMBL/GenBank/DDBJ databases">
        <title>Draft genomes of a novel of Aminipila strains.</title>
        <authorList>
            <person name="Ma S."/>
        </authorList>
    </citation>
    <scope>NUCLEOTIDE SEQUENCE [LARGE SCALE GENOMIC DNA]</scope>
    <source>
        <strain evidence="15">JN-39</strain>
    </source>
</reference>
<dbReference type="SUPFAM" id="SSF55008">
    <property type="entry name" value="HMA, heavy metal-associated domain"/>
    <property type="match status" value="1"/>
</dbReference>
<dbReference type="InterPro" id="IPR051014">
    <property type="entry name" value="Cation_Transport_ATPase_IB"/>
</dbReference>
<dbReference type="GO" id="GO:0005524">
    <property type="term" value="F:ATP binding"/>
    <property type="evidence" value="ECO:0007669"/>
    <property type="project" value="UniProtKB-KW"/>
</dbReference>
<keyword evidence="7" id="KW-1278">Translocase</keyword>
<dbReference type="GO" id="GO:0016887">
    <property type="term" value="F:ATP hydrolysis activity"/>
    <property type="evidence" value="ECO:0007669"/>
    <property type="project" value="InterPro"/>
</dbReference>
<feature type="transmembrane region" description="Helical" evidence="12">
    <location>
        <begin position="341"/>
        <end position="367"/>
    </location>
</feature>
<comment type="subcellular location">
    <subcellularLocation>
        <location evidence="1">Membrane</location>
        <topology evidence="1">Multi-pass membrane protein</topology>
    </subcellularLocation>
</comment>
<evidence type="ECO:0000256" key="4">
    <source>
        <dbReference type="ARBA" id="ARBA00022692"/>
    </source>
</evidence>
<evidence type="ECO:0000256" key="7">
    <source>
        <dbReference type="ARBA" id="ARBA00022967"/>
    </source>
</evidence>
<dbReference type="InterPro" id="IPR036163">
    <property type="entry name" value="HMA_dom_sf"/>
</dbReference>
<dbReference type="GO" id="GO:0016020">
    <property type="term" value="C:membrane"/>
    <property type="evidence" value="ECO:0007669"/>
    <property type="project" value="UniProtKB-SubCell"/>
</dbReference>
<keyword evidence="9 12" id="KW-0472">Membrane</keyword>
<feature type="transmembrane region" description="Helical" evidence="12">
    <location>
        <begin position="111"/>
        <end position="132"/>
    </location>
</feature>
<dbReference type="GO" id="GO:0008551">
    <property type="term" value="F:P-type cadmium transporter activity"/>
    <property type="evidence" value="ECO:0007669"/>
    <property type="project" value="UniProtKB-EC"/>
</dbReference>
<evidence type="ECO:0000256" key="8">
    <source>
        <dbReference type="ARBA" id="ARBA00022989"/>
    </source>
</evidence>
<dbReference type="SFLD" id="SFLDG00002">
    <property type="entry name" value="C1.7:_P-type_atpase_like"/>
    <property type="match status" value="1"/>
</dbReference>
<feature type="domain" description="HMA" evidence="13">
    <location>
        <begin position="1"/>
        <end position="63"/>
    </location>
</feature>
<evidence type="ECO:0000313" key="14">
    <source>
        <dbReference type="EMBL" id="QAT43951.1"/>
    </source>
</evidence>
<dbReference type="Gene3D" id="3.40.1110.10">
    <property type="entry name" value="Calcium-transporting ATPase, cytoplasmic domain N"/>
    <property type="match status" value="1"/>
</dbReference>
<evidence type="ECO:0000256" key="6">
    <source>
        <dbReference type="ARBA" id="ARBA00022840"/>
    </source>
</evidence>
<evidence type="ECO:0000256" key="9">
    <source>
        <dbReference type="ARBA" id="ARBA00023136"/>
    </source>
</evidence>
<dbReference type="InterPro" id="IPR023214">
    <property type="entry name" value="HAD_sf"/>
</dbReference>
<evidence type="ECO:0000256" key="12">
    <source>
        <dbReference type="SAM" id="Phobius"/>
    </source>
</evidence>
<evidence type="ECO:0000313" key="15">
    <source>
        <dbReference type="Proteomes" id="UP000287601"/>
    </source>
</evidence>
<feature type="transmembrane region" description="Helical" evidence="12">
    <location>
        <begin position="688"/>
        <end position="707"/>
    </location>
</feature>
<dbReference type="Pfam" id="PF00122">
    <property type="entry name" value="E1-E2_ATPase"/>
    <property type="match status" value="1"/>
</dbReference>
<keyword evidence="15" id="KW-1185">Reference proteome</keyword>
<dbReference type="InterPro" id="IPR018303">
    <property type="entry name" value="ATPase_P-typ_P_site"/>
</dbReference>
<dbReference type="SFLD" id="SFLDS00003">
    <property type="entry name" value="Haloacid_Dehalogenase"/>
    <property type="match status" value="1"/>
</dbReference>
<feature type="transmembrane region" description="Helical" evidence="12">
    <location>
        <begin position="313"/>
        <end position="335"/>
    </location>
</feature>
<dbReference type="SUPFAM" id="SSF81653">
    <property type="entry name" value="Calcium ATPase, transduction domain A"/>
    <property type="match status" value="1"/>
</dbReference>
<dbReference type="Proteomes" id="UP000287601">
    <property type="component" value="Chromosome"/>
</dbReference>
<dbReference type="Pfam" id="PF00403">
    <property type="entry name" value="HMA"/>
    <property type="match status" value="1"/>
</dbReference>
<dbReference type="InterPro" id="IPR036412">
    <property type="entry name" value="HAD-like_sf"/>
</dbReference>
<dbReference type="GO" id="GO:0046872">
    <property type="term" value="F:metal ion binding"/>
    <property type="evidence" value="ECO:0007669"/>
    <property type="project" value="InterPro"/>
</dbReference>
<dbReference type="EMBL" id="CP035281">
    <property type="protein sequence ID" value="QAT43951.1"/>
    <property type="molecule type" value="Genomic_DNA"/>
</dbReference>
<evidence type="ECO:0000256" key="10">
    <source>
        <dbReference type="ARBA" id="ARBA00039103"/>
    </source>
</evidence>
<dbReference type="SUPFAM" id="SSF81665">
    <property type="entry name" value="Calcium ATPase, transmembrane domain M"/>
    <property type="match status" value="1"/>
</dbReference>
<feature type="transmembrane region" description="Helical" evidence="12">
    <location>
        <begin position="85"/>
        <end position="105"/>
    </location>
</feature>
<evidence type="ECO:0000256" key="5">
    <source>
        <dbReference type="ARBA" id="ARBA00022741"/>
    </source>
</evidence>
<sequence>MDKVYHIENIDCANCAAKIERLISALPEVEAVNLTFATKKLRVSAENPDQLLKEMTRLANTVENDVVITADASESKAEEHDGFKFFTDSHVILVGAVLFAAGIVLEHTNVLQGWWIGCFALAYVVLGGEILLQAVKNIGKGQIFDENFLMSVATLGAFAIQEYPEAVGVMLFFRIGEFFEEKAVERSRSQIMEAVDLRPEVVSLIEGNSTKEIPAEDAQIGELLLVKPGDRIPLDGVIIEGESRIDTSPITGEPVPVKAAAGDQVISGCINTSGVLKIKVEKTLENSMVSRILDSVENAAASKPKIDRFITRFARVYTPVVVAVAILTAIIPSLITGNWQHWIYTALTFLVISCPCALVLSVPLAFFSGIGAGSKKGILFKGGVSLEALKNIKAVVMDKTGTLTKGEFVVQHVIYSGNLISYMTSGMTAGKSAEGEAEGASRVLNGIENRPKGLSKEHAEATLLSLAASCELSSTHPIGVSIINEAQRYGLTPQAPKTIEEIAGKGIRAVLNEGVALCGNRTLLEDAGVDLTGYRNLASGSEVLFALNNQFMGTLIVDDTIKPDSISAVKKLKRWGIATAMLTGDEETSARAVAEKTGIDQVFAKLLPEDKIRILRELREEHGSVMFIGDGINDAPVLAGADVGAAMGSGADAAIEAADVVFMTSSVEAVPQAIAIARATNKIAMQNVVFALVIKALVMILGLAGLASMWMAVFADSGVAMLCVMNSIRILYKK</sequence>
<dbReference type="PRINTS" id="PR00120">
    <property type="entry name" value="HATPASE"/>
</dbReference>
<evidence type="ECO:0000259" key="13">
    <source>
        <dbReference type="PROSITE" id="PS50846"/>
    </source>
</evidence>
<dbReference type="EC" id="7.2.2.21" evidence="10"/>
<dbReference type="InterPro" id="IPR006121">
    <property type="entry name" value="HMA_dom"/>
</dbReference>
<keyword evidence="3" id="KW-0104">Cadmium</keyword>
<accession>A0A410PYC3</accession>
<evidence type="ECO:0000256" key="3">
    <source>
        <dbReference type="ARBA" id="ARBA00022539"/>
    </source>
</evidence>
<dbReference type="Gene3D" id="3.30.70.100">
    <property type="match status" value="1"/>
</dbReference>
<dbReference type="InterPro" id="IPR008250">
    <property type="entry name" value="ATPase_P-typ_transduc_dom_A_sf"/>
</dbReference>
<dbReference type="SFLD" id="SFLDF00027">
    <property type="entry name" value="p-type_atpase"/>
    <property type="match status" value="1"/>
</dbReference>
<dbReference type="PROSITE" id="PS50846">
    <property type="entry name" value="HMA_2"/>
    <property type="match status" value="1"/>
</dbReference>
<dbReference type="InterPro" id="IPR001757">
    <property type="entry name" value="P_typ_ATPase"/>
</dbReference>
<dbReference type="Pfam" id="PF00702">
    <property type="entry name" value="Hydrolase"/>
    <property type="match status" value="1"/>
</dbReference>
<keyword evidence="5" id="KW-0547">Nucleotide-binding</keyword>
<name>A0A410PYC3_9FIRM</name>
<dbReference type="KEGG" id="amij:EQM06_12360"/>
<dbReference type="CDD" id="cd00371">
    <property type="entry name" value="HMA"/>
    <property type="match status" value="1"/>
</dbReference>
<comment type="catalytic activity">
    <reaction evidence="11">
        <text>Cd(2+)(in) + ATP + H2O = Cd(2+)(out) + ADP + phosphate + H(+)</text>
        <dbReference type="Rhea" id="RHEA:12132"/>
        <dbReference type="ChEBI" id="CHEBI:15377"/>
        <dbReference type="ChEBI" id="CHEBI:15378"/>
        <dbReference type="ChEBI" id="CHEBI:30616"/>
        <dbReference type="ChEBI" id="CHEBI:43474"/>
        <dbReference type="ChEBI" id="CHEBI:48775"/>
        <dbReference type="ChEBI" id="CHEBI:456216"/>
        <dbReference type="EC" id="7.2.2.21"/>
    </reaction>
</comment>
<evidence type="ECO:0000256" key="11">
    <source>
        <dbReference type="ARBA" id="ARBA00049338"/>
    </source>
</evidence>
<dbReference type="PROSITE" id="PS01229">
    <property type="entry name" value="COF_2"/>
    <property type="match status" value="1"/>
</dbReference>
<organism evidence="14 15">
    <name type="scientific">Aminipila luticellarii</name>
    <dbReference type="NCBI Taxonomy" id="2507160"/>
    <lineage>
        <taxon>Bacteria</taxon>
        <taxon>Bacillati</taxon>
        <taxon>Bacillota</taxon>
        <taxon>Clostridia</taxon>
        <taxon>Peptostreptococcales</taxon>
        <taxon>Anaerovoracaceae</taxon>
        <taxon>Aminipila</taxon>
    </lineage>
</organism>
<dbReference type="PANTHER" id="PTHR48085">
    <property type="entry name" value="CADMIUM/ZINC-TRANSPORTING ATPASE HMA2-RELATED"/>
    <property type="match status" value="1"/>
</dbReference>
<dbReference type="PANTHER" id="PTHR48085:SF5">
    <property type="entry name" value="CADMIUM_ZINC-TRANSPORTING ATPASE HMA4-RELATED"/>
    <property type="match status" value="1"/>
</dbReference>
<dbReference type="PRINTS" id="PR00119">
    <property type="entry name" value="CATATPASE"/>
</dbReference>
<keyword evidence="4 12" id="KW-0812">Transmembrane</keyword>
<dbReference type="InterPro" id="IPR044492">
    <property type="entry name" value="P_typ_ATPase_HD_dom"/>
</dbReference>
<gene>
    <name evidence="14" type="ORF">EQM06_12360</name>
</gene>
<dbReference type="InterPro" id="IPR023298">
    <property type="entry name" value="ATPase_P-typ_TM_dom_sf"/>
</dbReference>
<dbReference type="InterPro" id="IPR023299">
    <property type="entry name" value="ATPase_P-typ_cyto_dom_N"/>
</dbReference>
<protein>
    <recommendedName>
        <fullName evidence="10">Cd(2+)-exporting ATPase</fullName>
        <ecNumber evidence="10">7.2.2.21</ecNumber>
    </recommendedName>
</protein>
<keyword evidence="8 12" id="KW-1133">Transmembrane helix</keyword>
<comment type="similarity">
    <text evidence="2">Belongs to the cation transport ATPase (P-type) (TC 3.A.3) family. Type IB subfamily.</text>
</comment>
<dbReference type="PROSITE" id="PS00154">
    <property type="entry name" value="ATPASE_E1_E2"/>
    <property type="match status" value="1"/>
</dbReference>
<dbReference type="Gene3D" id="3.40.50.1000">
    <property type="entry name" value="HAD superfamily/HAD-like"/>
    <property type="match status" value="1"/>
</dbReference>
<dbReference type="AlphaFoldDB" id="A0A410PYC3"/>
<dbReference type="OrthoDB" id="9813266at2"/>
<dbReference type="NCBIfam" id="TIGR01494">
    <property type="entry name" value="ATPase_P-type"/>
    <property type="match status" value="2"/>
</dbReference>
<keyword evidence="6" id="KW-0067">ATP-binding</keyword>